<evidence type="ECO:0000313" key="2">
    <source>
        <dbReference type="Proteomes" id="UP001556367"/>
    </source>
</evidence>
<gene>
    <name evidence="1" type="ORF">HGRIS_000220</name>
</gene>
<protein>
    <submittedName>
        <fullName evidence="1">Uncharacterized protein</fullName>
    </submittedName>
</protein>
<sequence>MVIAPEVMSGIFQHLTQLERLEIFHGPLDIDGSIYDEMTATGPGSVILPRLRILHLGFHFIMTSALLTMLESRVFRHIKAGESEKDRGAVYLESVYIAYNRMSDDLDDRMAALQGNGTHIEILNTDDRIPFDSGGYLAARNRLSTRRSDSASGLITLTN</sequence>
<name>A0ABR3JR07_9AGAR</name>
<accession>A0ABR3JR07</accession>
<evidence type="ECO:0000313" key="1">
    <source>
        <dbReference type="EMBL" id="KAL0958044.1"/>
    </source>
</evidence>
<dbReference type="Proteomes" id="UP001556367">
    <property type="component" value="Unassembled WGS sequence"/>
</dbReference>
<organism evidence="1 2">
    <name type="scientific">Hohenbuehelia grisea</name>
    <dbReference type="NCBI Taxonomy" id="104357"/>
    <lineage>
        <taxon>Eukaryota</taxon>
        <taxon>Fungi</taxon>
        <taxon>Dikarya</taxon>
        <taxon>Basidiomycota</taxon>
        <taxon>Agaricomycotina</taxon>
        <taxon>Agaricomycetes</taxon>
        <taxon>Agaricomycetidae</taxon>
        <taxon>Agaricales</taxon>
        <taxon>Pleurotineae</taxon>
        <taxon>Pleurotaceae</taxon>
        <taxon>Hohenbuehelia</taxon>
    </lineage>
</organism>
<proteinExistence type="predicted"/>
<dbReference type="EMBL" id="JASNQZ010000004">
    <property type="protein sequence ID" value="KAL0958044.1"/>
    <property type="molecule type" value="Genomic_DNA"/>
</dbReference>
<comment type="caution">
    <text evidence="1">The sequence shown here is derived from an EMBL/GenBank/DDBJ whole genome shotgun (WGS) entry which is preliminary data.</text>
</comment>
<reference evidence="2" key="1">
    <citation type="submission" date="2024-06" db="EMBL/GenBank/DDBJ databases">
        <title>Multi-omics analyses provide insights into the biosynthesis of the anticancer antibiotic pleurotin in Hohenbuehelia grisea.</title>
        <authorList>
            <person name="Weaver J.A."/>
            <person name="Alberti F."/>
        </authorList>
    </citation>
    <scope>NUCLEOTIDE SEQUENCE [LARGE SCALE GENOMIC DNA]</scope>
    <source>
        <strain evidence="2">T-177</strain>
    </source>
</reference>
<keyword evidence="2" id="KW-1185">Reference proteome</keyword>